<reference evidence="7 8" key="1">
    <citation type="journal article" date="2005" name="Int. J. Syst. Evol. Microbiol.">
        <title>Halobacillus yeomjeoni sp. nov., isolated from a marine solar saltern in Korea.</title>
        <authorList>
            <person name="Yoon J.H."/>
            <person name="Kang S.J."/>
            <person name="Lee C.H."/>
            <person name="Oh H.W."/>
            <person name="Oh T.K."/>
        </authorList>
    </citation>
    <scope>NUCLEOTIDE SEQUENCE [LARGE SCALE GENOMIC DNA]</scope>
    <source>
        <strain evidence="7 8">KCTC 3957</strain>
    </source>
</reference>
<feature type="transmembrane region" description="Helical" evidence="6">
    <location>
        <begin position="158"/>
        <end position="179"/>
    </location>
</feature>
<organism evidence="7 8">
    <name type="scientific">Halobacillus yeomjeoni</name>
    <dbReference type="NCBI Taxonomy" id="311194"/>
    <lineage>
        <taxon>Bacteria</taxon>
        <taxon>Bacillati</taxon>
        <taxon>Bacillota</taxon>
        <taxon>Bacilli</taxon>
        <taxon>Bacillales</taxon>
        <taxon>Bacillaceae</taxon>
        <taxon>Halobacillus</taxon>
    </lineage>
</organism>
<dbReference type="PANTHER" id="PTHR30250">
    <property type="entry name" value="PST FAMILY PREDICTED COLANIC ACID TRANSPORTER"/>
    <property type="match status" value="1"/>
</dbReference>
<evidence type="ECO:0000313" key="7">
    <source>
        <dbReference type="EMBL" id="MBH0230806.1"/>
    </source>
</evidence>
<evidence type="ECO:0000313" key="8">
    <source>
        <dbReference type="Proteomes" id="UP000614490"/>
    </source>
</evidence>
<accession>A0A931MVV0</accession>
<evidence type="ECO:0000256" key="6">
    <source>
        <dbReference type="SAM" id="Phobius"/>
    </source>
</evidence>
<feature type="transmembrane region" description="Helical" evidence="6">
    <location>
        <begin position="225"/>
        <end position="249"/>
    </location>
</feature>
<keyword evidence="3 6" id="KW-0812">Transmembrane</keyword>
<feature type="transmembrane region" description="Helical" evidence="6">
    <location>
        <begin position="31"/>
        <end position="54"/>
    </location>
</feature>
<dbReference type="InterPro" id="IPR050833">
    <property type="entry name" value="Poly_Biosynth_Transport"/>
</dbReference>
<evidence type="ECO:0000256" key="1">
    <source>
        <dbReference type="ARBA" id="ARBA00004651"/>
    </source>
</evidence>
<comment type="caution">
    <text evidence="7">The sequence shown here is derived from an EMBL/GenBank/DDBJ whole genome shotgun (WGS) entry which is preliminary data.</text>
</comment>
<comment type="subcellular location">
    <subcellularLocation>
        <location evidence="1">Cell membrane</location>
        <topology evidence="1">Multi-pass membrane protein</topology>
    </subcellularLocation>
</comment>
<dbReference type="PANTHER" id="PTHR30250:SF11">
    <property type="entry name" value="O-ANTIGEN TRANSPORTER-RELATED"/>
    <property type="match status" value="1"/>
</dbReference>
<keyword evidence="5 6" id="KW-0472">Membrane</keyword>
<feature type="transmembrane region" description="Helical" evidence="6">
    <location>
        <begin position="185"/>
        <end position="204"/>
    </location>
</feature>
<feature type="transmembrane region" description="Helical" evidence="6">
    <location>
        <begin position="60"/>
        <end position="81"/>
    </location>
</feature>
<evidence type="ECO:0000256" key="2">
    <source>
        <dbReference type="ARBA" id="ARBA00022475"/>
    </source>
</evidence>
<evidence type="ECO:0000256" key="5">
    <source>
        <dbReference type="ARBA" id="ARBA00023136"/>
    </source>
</evidence>
<dbReference type="GO" id="GO:0005886">
    <property type="term" value="C:plasma membrane"/>
    <property type="evidence" value="ECO:0007669"/>
    <property type="project" value="UniProtKB-SubCell"/>
</dbReference>
<feature type="transmembrane region" description="Helical" evidence="6">
    <location>
        <begin position="261"/>
        <end position="284"/>
    </location>
</feature>
<feature type="transmembrane region" description="Helical" evidence="6">
    <location>
        <begin position="102"/>
        <end position="120"/>
    </location>
</feature>
<dbReference type="AlphaFoldDB" id="A0A931MVV0"/>
<evidence type="ECO:0000256" key="3">
    <source>
        <dbReference type="ARBA" id="ARBA00022692"/>
    </source>
</evidence>
<feature type="transmembrane region" description="Helical" evidence="6">
    <location>
        <begin position="375"/>
        <end position="394"/>
    </location>
</feature>
<feature type="transmembrane region" description="Helical" evidence="6">
    <location>
        <begin position="344"/>
        <end position="366"/>
    </location>
</feature>
<feature type="transmembrane region" description="Helical" evidence="6">
    <location>
        <begin position="305"/>
        <end position="324"/>
    </location>
</feature>
<sequence>MRAYQVKEHLNTSEHRKAADRKKLSLKMNSLWNVSGIVLYTLSQWGILVVIAKISTAEMVGIFTLGLALTAPVMMLMRFNLRVAVASDDQDQYSFSEYFTSRVYTTFGFILIMGIVSIAYSDQFYTMTVILLLSLARAVDSISDILHGRLQKEERMDLVAKSLILKGILSLALFSLLMILVHDLFISIIGMLVGWLVILIVYDYRKTRDFTNIQWKWKRKDQKAIFFLTLPLGLALLVDSLVANIPRYFIESFQGVEALGFYAAIFYIIHAGSNVVIAISNAVLPRMSKDFQAFRLKKFIQLNTVLVLLLSLGGLLAVGFVHYYGGDVLSLLYTSEYEGYNHLFFLLMVAGVIKYLGKFIETALFATRKFKVQPYINGVTMLIIAVLSFLWIPSYGLNGAAYALLVAELIQLIVRGLILTVFLYQQHWISKQRGEQA</sequence>
<keyword evidence="4 6" id="KW-1133">Transmembrane helix</keyword>
<keyword evidence="2" id="KW-1003">Cell membrane</keyword>
<dbReference type="EMBL" id="JADZSC010000002">
    <property type="protein sequence ID" value="MBH0230806.1"/>
    <property type="molecule type" value="Genomic_DNA"/>
</dbReference>
<name>A0A931MVV0_9BACI</name>
<dbReference type="Pfam" id="PF01943">
    <property type="entry name" value="Polysacc_synt"/>
    <property type="match status" value="1"/>
</dbReference>
<keyword evidence="8" id="KW-1185">Reference proteome</keyword>
<dbReference type="Proteomes" id="UP000614490">
    <property type="component" value="Unassembled WGS sequence"/>
</dbReference>
<evidence type="ECO:0000256" key="4">
    <source>
        <dbReference type="ARBA" id="ARBA00022989"/>
    </source>
</evidence>
<dbReference type="InterPro" id="IPR002797">
    <property type="entry name" value="Polysacc_synth"/>
</dbReference>
<feature type="transmembrane region" description="Helical" evidence="6">
    <location>
        <begin position="400"/>
        <end position="424"/>
    </location>
</feature>
<gene>
    <name evidence="7" type="ORF">H0267_11320</name>
</gene>
<protein>
    <submittedName>
        <fullName evidence="7">Oligosaccharide flippase family protein</fullName>
    </submittedName>
</protein>
<dbReference type="RefSeq" id="WP_197317417.1">
    <property type="nucleotide sequence ID" value="NZ_JADZSC010000002.1"/>
</dbReference>
<proteinExistence type="predicted"/>